<reference evidence="6" key="1">
    <citation type="submission" date="2019-10" db="EMBL/GenBank/DDBJ databases">
        <title>Description of Paenibacillus glebae sp. nov.</title>
        <authorList>
            <person name="Carlier A."/>
            <person name="Qi S."/>
        </authorList>
    </citation>
    <scope>NUCLEOTIDE SEQUENCE</scope>
    <source>
        <strain evidence="6">LMG 31456</strain>
    </source>
</reference>
<comment type="caution">
    <text evidence="6">The sequence shown here is derived from an EMBL/GenBank/DDBJ whole genome shotgun (WGS) entry which is preliminary data.</text>
</comment>
<organism evidence="6 7">
    <name type="scientific">Paenibacillus foliorum</name>
    <dbReference type="NCBI Taxonomy" id="2654974"/>
    <lineage>
        <taxon>Bacteria</taxon>
        <taxon>Bacillati</taxon>
        <taxon>Bacillota</taxon>
        <taxon>Bacilli</taxon>
        <taxon>Bacillales</taxon>
        <taxon>Paenibacillaceae</taxon>
        <taxon>Paenibacillus</taxon>
    </lineage>
</organism>
<evidence type="ECO:0000256" key="2">
    <source>
        <dbReference type="ARBA" id="ARBA00022723"/>
    </source>
</evidence>
<feature type="domain" description="Rieske" evidence="5">
    <location>
        <begin position="7"/>
        <end position="94"/>
    </location>
</feature>
<sequence length="98" mass="11285">MKEISLGLVENWTELPREIQIERRSYYLLKDGNTYRLVSQVCPHAGGLVEFEDGELVCFMHGWCFDRHTGACINVPSKRLAEHSVLARDGQLFVQFND</sequence>
<proteinExistence type="predicted"/>
<gene>
    <name evidence="6" type="ORF">GC093_13685</name>
</gene>
<dbReference type="Proteomes" id="UP000641588">
    <property type="component" value="Unassembled WGS sequence"/>
</dbReference>
<dbReference type="GO" id="GO:0004497">
    <property type="term" value="F:monooxygenase activity"/>
    <property type="evidence" value="ECO:0007669"/>
    <property type="project" value="UniProtKB-ARBA"/>
</dbReference>
<evidence type="ECO:0000256" key="1">
    <source>
        <dbReference type="ARBA" id="ARBA00022714"/>
    </source>
</evidence>
<keyword evidence="1" id="KW-0001">2Fe-2S</keyword>
<keyword evidence="7" id="KW-1185">Reference proteome</keyword>
<dbReference type="AlphaFoldDB" id="A0A972GUW9"/>
<dbReference type="PROSITE" id="PS51296">
    <property type="entry name" value="RIESKE"/>
    <property type="match status" value="1"/>
</dbReference>
<dbReference type="InterPro" id="IPR017941">
    <property type="entry name" value="Rieske_2Fe-2S"/>
</dbReference>
<dbReference type="InterPro" id="IPR036922">
    <property type="entry name" value="Rieske_2Fe-2S_sf"/>
</dbReference>
<evidence type="ECO:0000256" key="4">
    <source>
        <dbReference type="ARBA" id="ARBA00023014"/>
    </source>
</evidence>
<dbReference type="GO" id="GO:0051537">
    <property type="term" value="F:2 iron, 2 sulfur cluster binding"/>
    <property type="evidence" value="ECO:0007669"/>
    <property type="project" value="UniProtKB-KW"/>
</dbReference>
<protein>
    <submittedName>
        <fullName evidence="6">Rieske 2Fe-2S domain-containing protein</fullName>
    </submittedName>
</protein>
<evidence type="ECO:0000313" key="7">
    <source>
        <dbReference type="Proteomes" id="UP000641588"/>
    </source>
</evidence>
<name>A0A972GUW9_9BACL</name>
<dbReference type="SUPFAM" id="SSF50022">
    <property type="entry name" value="ISP domain"/>
    <property type="match status" value="1"/>
</dbReference>
<dbReference type="EMBL" id="WHOD01000055">
    <property type="protein sequence ID" value="NOU94262.1"/>
    <property type="molecule type" value="Genomic_DNA"/>
</dbReference>
<dbReference type="Gene3D" id="2.102.10.10">
    <property type="entry name" value="Rieske [2Fe-2S] iron-sulphur domain"/>
    <property type="match status" value="1"/>
</dbReference>
<evidence type="ECO:0000259" key="5">
    <source>
        <dbReference type="PROSITE" id="PS51296"/>
    </source>
</evidence>
<dbReference type="RefSeq" id="WP_171652458.1">
    <property type="nucleotide sequence ID" value="NZ_WHOD01000055.1"/>
</dbReference>
<evidence type="ECO:0000256" key="3">
    <source>
        <dbReference type="ARBA" id="ARBA00023004"/>
    </source>
</evidence>
<dbReference type="GO" id="GO:0016705">
    <property type="term" value="F:oxidoreductase activity, acting on paired donors, with incorporation or reduction of molecular oxygen"/>
    <property type="evidence" value="ECO:0007669"/>
    <property type="project" value="UniProtKB-ARBA"/>
</dbReference>
<evidence type="ECO:0000313" key="6">
    <source>
        <dbReference type="EMBL" id="NOU94262.1"/>
    </source>
</evidence>
<keyword evidence="2" id="KW-0479">Metal-binding</keyword>
<accession>A0A972GUW9</accession>
<dbReference type="Pfam" id="PF00355">
    <property type="entry name" value="Rieske"/>
    <property type="match status" value="1"/>
</dbReference>
<keyword evidence="3" id="KW-0408">Iron</keyword>
<keyword evidence="4" id="KW-0411">Iron-sulfur</keyword>
<dbReference type="GO" id="GO:0046872">
    <property type="term" value="F:metal ion binding"/>
    <property type="evidence" value="ECO:0007669"/>
    <property type="project" value="UniProtKB-KW"/>
</dbReference>